<comment type="subcellular location">
    <subcellularLocation>
        <location evidence="1">Cytoplasm</location>
    </subcellularLocation>
</comment>
<evidence type="ECO:0000313" key="8">
    <source>
        <dbReference type="EMBL" id="SHE81773.1"/>
    </source>
</evidence>
<evidence type="ECO:0000313" key="9">
    <source>
        <dbReference type="Proteomes" id="UP000184170"/>
    </source>
</evidence>
<accession>A0A1M4WL43</accession>
<evidence type="ECO:0000256" key="6">
    <source>
        <dbReference type="ARBA" id="ARBA00032446"/>
    </source>
</evidence>
<dbReference type="PANTHER" id="PTHR11735">
    <property type="entry name" value="TRNA N6-ADENOSINE THREONYLCARBAMOYLTRANSFERASE"/>
    <property type="match status" value="1"/>
</dbReference>
<name>A0A1M4WL43_9GAMM</name>
<dbReference type="Pfam" id="PF00814">
    <property type="entry name" value="TsaD"/>
    <property type="match status" value="1"/>
</dbReference>
<dbReference type="Proteomes" id="UP000184170">
    <property type="component" value="Unassembled WGS sequence"/>
</dbReference>
<dbReference type="Gene3D" id="3.30.420.40">
    <property type="match status" value="2"/>
</dbReference>
<evidence type="ECO:0000256" key="3">
    <source>
        <dbReference type="ARBA" id="ARBA00019012"/>
    </source>
</evidence>
<evidence type="ECO:0000259" key="7">
    <source>
        <dbReference type="Pfam" id="PF00814"/>
    </source>
</evidence>
<reference evidence="9" key="1">
    <citation type="submission" date="2016-11" db="EMBL/GenBank/DDBJ databases">
        <authorList>
            <person name="Varghese N."/>
            <person name="Submissions S."/>
        </authorList>
    </citation>
    <scope>NUCLEOTIDE SEQUENCE [LARGE SCALE GENOMIC DNA]</scope>
    <source>
        <strain evidence="9">CGMCC 1.7063</strain>
    </source>
</reference>
<feature type="domain" description="Gcp-like" evidence="7">
    <location>
        <begin position="44"/>
        <end position="165"/>
    </location>
</feature>
<dbReference type="AlphaFoldDB" id="A0A1M4WL43"/>
<evidence type="ECO:0000256" key="2">
    <source>
        <dbReference type="ARBA" id="ARBA00010493"/>
    </source>
</evidence>
<dbReference type="InterPro" id="IPR022496">
    <property type="entry name" value="T6A_TsaB"/>
</dbReference>
<organism evidence="8 9">
    <name type="scientific">Microbulbifer donghaiensis</name>
    <dbReference type="NCBI Taxonomy" id="494016"/>
    <lineage>
        <taxon>Bacteria</taxon>
        <taxon>Pseudomonadati</taxon>
        <taxon>Pseudomonadota</taxon>
        <taxon>Gammaproteobacteria</taxon>
        <taxon>Cellvibrionales</taxon>
        <taxon>Microbulbiferaceae</taxon>
        <taxon>Microbulbifer</taxon>
    </lineage>
</organism>
<dbReference type="InterPro" id="IPR000905">
    <property type="entry name" value="Gcp-like_dom"/>
</dbReference>
<dbReference type="STRING" id="494016.SAMN04487965_0714"/>
<proteinExistence type="inferred from homology"/>
<dbReference type="EMBL" id="FQVA01000001">
    <property type="protein sequence ID" value="SHE81773.1"/>
    <property type="molecule type" value="Genomic_DNA"/>
</dbReference>
<gene>
    <name evidence="8" type="ORF">SAMN04487965_0714</name>
</gene>
<keyword evidence="9" id="KW-1185">Reference proteome</keyword>
<keyword evidence="4" id="KW-0963">Cytoplasm</keyword>
<dbReference type="InterPro" id="IPR043129">
    <property type="entry name" value="ATPase_NBD"/>
</dbReference>
<protein>
    <recommendedName>
        <fullName evidence="3">tRNA threonylcarbamoyladenosine biosynthesis protein TsaB</fullName>
    </recommendedName>
    <alternativeName>
        <fullName evidence="6">t(6)A37 threonylcarbamoyladenosine biosynthesis protein TsaB</fullName>
    </alternativeName>
</protein>
<evidence type="ECO:0000256" key="1">
    <source>
        <dbReference type="ARBA" id="ARBA00004496"/>
    </source>
</evidence>
<dbReference type="FunFam" id="3.30.420.40:FF:000097">
    <property type="entry name" value="tRNA threonylcarbamoyladenosine biosynthesis protein TsaB"/>
    <property type="match status" value="1"/>
</dbReference>
<dbReference type="PANTHER" id="PTHR11735:SF11">
    <property type="entry name" value="TRNA THREONYLCARBAMOYLADENOSINE BIOSYNTHESIS PROTEIN TSAB"/>
    <property type="match status" value="1"/>
</dbReference>
<dbReference type="GO" id="GO:0002949">
    <property type="term" value="P:tRNA threonylcarbamoyladenosine modification"/>
    <property type="evidence" value="ECO:0007669"/>
    <property type="project" value="InterPro"/>
</dbReference>
<dbReference type="CDD" id="cd24032">
    <property type="entry name" value="ASKHA_NBD_TsaB"/>
    <property type="match status" value="1"/>
</dbReference>
<comment type="similarity">
    <text evidence="2">Belongs to the KAE1 / TsaD family. TsaB subfamily.</text>
</comment>
<dbReference type="SUPFAM" id="SSF53067">
    <property type="entry name" value="Actin-like ATPase domain"/>
    <property type="match status" value="2"/>
</dbReference>
<evidence type="ECO:0000256" key="4">
    <source>
        <dbReference type="ARBA" id="ARBA00022490"/>
    </source>
</evidence>
<keyword evidence="5" id="KW-0819">tRNA processing</keyword>
<sequence length="247" mass="26736">MTQFALAELLTECIVKILALDTTSGACSVALYSGGQVCEQFVRAERDHTRRLLPMVDQVLADSGLSLSQLDALAVSRGPGSFTGLRIAISFTQGLAFAADKPVVPVSSLAALAAGARRSHPEWGDSPIVAMLDARMQQVYWGIYSAGAPHDSLLAEAVQDPDRVVQSLRESDLPQPAYGAGPGWHYPEFVDAPVAQCDMDTPIHAREIAELALPLWQNGAAVAAEELEPLYLRDEVTWQKRQKIRSK</sequence>
<evidence type="ECO:0000256" key="5">
    <source>
        <dbReference type="ARBA" id="ARBA00022694"/>
    </source>
</evidence>
<dbReference type="NCBIfam" id="TIGR03725">
    <property type="entry name" value="T6A_YeaZ"/>
    <property type="match status" value="1"/>
</dbReference>
<dbReference type="GO" id="GO:0005829">
    <property type="term" value="C:cytosol"/>
    <property type="evidence" value="ECO:0007669"/>
    <property type="project" value="TreeGrafter"/>
</dbReference>